<evidence type="ECO:0000259" key="2">
    <source>
        <dbReference type="PROSITE" id="PS50994"/>
    </source>
</evidence>
<proteinExistence type="predicted"/>
<dbReference type="GO" id="GO:0015074">
    <property type="term" value="P:DNA integration"/>
    <property type="evidence" value="ECO:0007669"/>
    <property type="project" value="InterPro"/>
</dbReference>
<evidence type="ECO:0000313" key="3">
    <source>
        <dbReference type="EMBL" id="ERJ28404.1"/>
    </source>
</evidence>
<dbReference type="InterPro" id="IPR015378">
    <property type="entry name" value="Transposase-like_Mu_C"/>
</dbReference>
<evidence type="ECO:0000256" key="1">
    <source>
        <dbReference type="SAM" id="MobiDB-lite"/>
    </source>
</evidence>
<organism evidence="3 4">
    <name type="scientific">Campylobacter concisus UNSWCS</name>
    <dbReference type="NCBI Taxonomy" id="1242968"/>
    <lineage>
        <taxon>Bacteria</taxon>
        <taxon>Pseudomonadati</taxon>
        <taxon>Campylobacterota</taxon>
        <taxon>Epsilonproteobacteria</taxon>
        <taxon>Campylobacterales</taxon>
        <taxon>Campylobacteraceae</taxon>
        <taxon>Campylobacter</taxon>
    </lineage>
</organism>
<feature type="compositionally biased region" description="Basic and acidic residues" evidence="1">
    <location>
        <begin position="1"/>
        <end position="20"/>
    </location>
</feature>
<dbReference type="Proteomes" id="UP000016620">
    <property type="component" value="Unassembled WGS sequence"/>
</dbReference>
<name>U2GJY4_9BACT</name>
<dbReference type="PATRIC" id="fig|1242968.3.peg.1276"/>
<dbReference type="InterPro" id="IPR010921">
    <property type="entry name" value="Trp_repressor/repl_initiator"/>
</dbReference>
<reference evidence="3 4" key="1">
    <citation type="journal article" date="2013" name="BMC Genomics">
        <title>Comparative genomics of Campylobacter concisus isolates reveals genetic diversity and provides insights into disease association.</title>
        <authorList>
            <person name="Deshpande N.P."/>
            <person name="Kaakoush N.O."/>
            <person name="Wilkins M.R."/>
            <person name="Mitchell H.M."/>
        </authorList>
    </citation>
    <scope>NUCLEOTIDE SEQUENCE [LARGE SCALE GENOMIC DNA]</scope>
    <source>
        <strain evidence="3 4">UNSWCS</strain>
    </source>
</reference>
<dbReference type="InterPro" id="IPR012337">
    <property type="entry name" value="RNaseH-like_sf"/>
</dbReference>
<dbReference type="InterPro" id="IPR036397">
    <property type="entry name" value="RNaseH_sf"/>
</dbReference>
<accession>U2GJY4</accession>
<dbReference type="EMBL" id="ANNG01000026">
    <property type="protein sequence ID" value="ERJ28404.1"/>
    <property type="molecule type" value="Genomic_DNA"/>
</dbReference>
<feature type="domain" description="Integrase catalytic" evidence="2">
    <location>
        <begin position="188"/>
        <end position="322"/>
    </location>
</feature>
<protein>
    <submittedName>
        <fullName evidence="3">Bacteriophage DNA transposition protein A, putative</fullName>
    </submittedName>
</protein>
<dbReference type="Gene3D" id="3.30.420.10">
    <property type="entry name" value="Ribonuclease H-like superfamily/Ribonuclease H"/>
    <property type="match status" value="1"/>
</dbReference>
<gene>
    <name evidence="3" type="ORF">UNSWCS_1998</name>
</gene>
<dbReference type="Pfam" id="PF09299">
    <property type="entry name" value="Mu-transpos_C"/>
    <property type="match status" value="1"/>
</dbReference>
<feature type="region of interest" description="Disordered" evidence="1">
    <location>
        <begin position="1"/>
        <end position="28"/>
    </location>
</feature>
<dbReference type="SUPFAM" id="SSF48295">
    <property type="entry name" value="TrpR-like"/>
    <property type="match status" value="1"/>
</dbReference>
<evidence type="ECO:0000313" key="4">
    <source>
        <dbReference type="Proteomes" id="UP000016620"/>
    </source>
</evidence>
<dbReference type="AlphaFoldDB" id="U2GJY4"/>
<dbReference type="GO" id="GO:0043565">
    <property type="term" value="F:sequence-specific DNA binding"/>
    <property type="evidence" value="ECO:0007669"/>
    <property type="project" value="InterPro"/>
</dbReference>
<sequence length="598" mass="67992">MKFSEIKGGKDDASDGKEGGAEESEEDLYITCSEEERNEARAKVKLIKEYEAAIKSGVSCKKFCEDSGISSASFFRWQSAYRSKGLRGLIDKRGKKRGVYKLEEWMKEFILTNFRKYGAGDFNITQLWKDLHAYYGQKSGEFSREEFLGGKVKPFFDTGVVRRFIKEYYKNRPLEYAMITKGEDKTNSAYEPASGKQAVYVTRRNQLWQIDSSKLDVIVRDGEGGVQIRPAILSIIDVYSGRCVATLAETSNSLALTRLLWRAIETLGKPECIKGDNGMDYLSDAFTNLIEGLNIDYDHARAYKGKDKAFVERHFGTIQRSIMAHTPGYIGGSLAARERIEQRTPKKDRKDKDEFGHKVKTNQKYLLTYEDMKKRFETAVLEWDITDIKRKKTAPIKLWNADATPLKGVRYEEFILFAGFKGVYPVTKKGVTVEGITYSSRDMLEVKSKVRVCVNIDDVTEAFIFTEGGKFVCKARDIKKLNFSAEEFSAIGKTHSSRMKAIRKAMKAAEVSEFTRTNVNYDLQVAKAYHQDSLKKENRIYEENPNLIGVAQIIKEQDAINSIKSKAFDYESLPEISTEPKNKKKFSVDDAIEIASGE</sequence>
<dbReference type="Pfam" id="PF00665">
    <property type="entry name" value="rve"/>
    <property type="match status" value="1"/>
</dbReference>
<dbReference type="SUPFAM" id="SSF53098">
    <property type="entry name" value="Ribonuclease H-like"/>
    <property type="match status" value="1"/>
</dbReference>
<comment type="caution">
    <text evidence="3">The sequence shown here is derived from an EMBL/GenBank/DDBJ whole genome shotgun (WGS) entry which is preliminary data.</text>
</comment>
<dbReference type="PROSITE" id="PS50994">
    <property type="entry name" value="INTEGRASE"/>
    <property type="match status" value="1"/>
</dbReference>
<dbReference type="InterPro" id="IPR001584">
    <property type="entry name" value="Integrase_cat-core"/>
</dbReference>